<evidence type="ECO:0000256" key="4">
    <source>
        <dbReference type="ARBA" id="ARBA00023163"/>
    </source>
</evidence>
<dbReference type="CDD" id="cd08422">
    <property type="entry name" value="PBP2_CrgA_like"/>
    <property type="match status" value="1"/>
</dbReference>
<organism evidence="6 7">
    <name type="scientific">Marilutibacter maris</name>
    <dbReference type="NCBI Taxonomy" id="1605891"/>
    <lineage>
        <taxon>Bacteria</taxon>
        <taxon>Pseudomonadati</taxon>
        <taxon>Pseudomonadota</taxon>
        <taxon>Gammaproteobacteria</taxon>
        <taxon>Lysobacterales</taxon>
        <taxon>Lysobacteraceae</taxon>
        <taxon>Marilutibacter</taxon>
    </lineage>
</organism>
<gene>
    <name evidence="6" type="ORF">C9I47_2373</name>
</gene>
<dbReference type="Gene3D" id="1.10.10.10">
    <property type="entry name" value="Winged helix-like DNA-binding domain superfamily/Winged helix DNA-binding domain"/>
    <property type="match status" value="1"/>
</dbReference>
<dbReference type="Pfam" id="PF03466">
    <property type="entry name" value="LysR_substrate"/>
    <property type="match status" value="1"/>
</dbReference>
<keyword evidence="7" id="KW-1185">Reference proteome</keyword>
<dbReference type="PANTHER" id="PTHR30537:SF21">
    <property type="entry name" value="HTH-TYPE TRANSCRIPTIONAL REGULATOR SINR-RELATED"/>
    <property type="match status" value="1"/>
</dbReference>
<feature type="domain" description="HTH lysR-type" evidence="5">
    <location>
        <begin position="1"/>
        <end position="59"/>
    </location>
</feature>
<dbReference type="GO" id="GO:0043565">
    <property type="term" value="F:sequence-specific DNA binding"/>
    <property type="evidence" value="ECO:0007669"/>
    <property type="project" value="TreeGrafter"/>
</dbReference>
<dbReference type="EMBL" id="CP029843">
    <property type="protein sequence ID" value="AWV08051.1"/>
    <property type="molecule type" value="Genomic_DNA"/>
</dbReference>
<keyword evidence="3" id="KW-0238">DNA-binding</keyword>
<accession>A0A2U9T678</accession>
<dbReference type="InterPro" id="IPR036388">
    <property type="entry name" value="WH-like_DNA-bd_sf"/>
</dbReference>
<dbReference type="InterPro" id="IPR036390">
    <property type="entry name" value="WH_DNA-bd_sf"/>
</dbReference>
<evidence type="ECO:0000313" key="7">
    <source>
        <dbReference type="Proteomes" id="UP000249447"/>
    </source>
</evidence>
<name>A0A2U9T678_9GAMM</name>
<evidence type="ECO:0000313" key="6">
    <source>
        <dbReference type="EMBL" id="AWV08051.1"/>
    </source>
</evidence>
<evidence type="ECO:0000259" key="5">
    <source>
        <dbReference type="PROSITE" id="PS50931"/>
    </source>
</evidence>
<dbReference type="FunFam" id="3.40.190.290:FF:000001">
    <property type="entry name" value="Transcriptional regulator, LysR family"/>
    <property type="match status" value="1"/>
</dbReference>
<dbReference type="AlphaFoldDB" id="A0A2U9T678"/>
<keyword evidence="2" id="KW-0805">Transcription regulation</keyword>
<keyword evidence="4" id="KW-0804">Transcription</keyword>
<proteinExistence type="inferred from homology"/>
<dbReference type="PROSITE" id="PS50931">
    <property type="entry name" value="HTH_LYSR"/>
    <property type="match status" value="1"/>
</dbReference>
<sequence>MKALADLRLFVLAARLGSLSAAARQLDISPAVASAAIKRLEAELDTRLFVRSTRALRATAEGERFLAHAHEALRALDEGVQTLRGEGAELRGELRISAPSDLGRHVLLPWLDAFQQAHPALQLRLYLSDRIADIYRQPVDVALRYGPPPDSSLVALPIHADNRRVLVASPAYLARAGAPSHPEALRDHNCLRFMLADDLHTQWRFTAADGKPLAVAVDGDRVSDDGDAVRRWALAGHGIAYKSWLDVAEDVAAARLQLLCADWSGEPSPLHLISPDRRLIGPAVHRLRGFLVDRCRALGAPPPSHRGPARPAMG</sequence>
<dbReference type="RefSeq" id="WP_111267108.1">
    <property type="nucleotide sequence ID" value="NZ_CP029843.1"/>
</dbReference>
<dbReference type="InterPro" id="IPR058163">
    <property type="entry name" value="LysR-type_TF_proteobact-type"/>
</dbReference>
<dbReference type="GO" id="GO:0006351">
    <property type="term" value="P:DNA-templated transcription"/>
    <property type="evidence" value="ECO:0007669"/>
    <property type="project" value="TreeGrafter"/>
</dbReference>
<dbReference type="Proteomes" id="UP000249447">
    <property type="component" value="Chromosome"/>
</dbReference>
<dbReference type="InterPro" id="IPR000847">
    <property type="entry name" value="LysR_HTH_N"/>
</dbReference>
<dbReference type="Gene3D" id="3.40.190.290">
    <property type="match status" value="1"/>
</dbReference>
<comment type="similarity">
    <text evidence="1">Belongs to the LysR transcriptional regulatory family.</text>
</comment>
<evidence type="ECO:0000256" key="1">
    <source>
        <dbReference type="ARBA" id="ARBA00009437"/>
    </source>
</evidence>
<dbReference type="SUPFAM" id="SSF53850">
    <property type="entry name" value="Periplasmic binding protein-like II"/>
    <property type="match status" value="1"/>
</dbReference>
<protein>
    <recommendedName>
        <fullName evidence="5">HTH lysR-type domain-containing protein</fullName>
    </recommendedName>
</protein>
<dbReference type="Pfam" id="PF00126">
    <property type="entry name" value="HTH_1"/>
    <property type="match status" value="1"/>
</dbReference>
<evidence type="ECO:0000256" key="2">
    <source>
        <dbReference type="ARBA" id="ARBA00023015"/>
    </source>
</evidence>
<dbReference type="KEGG" id="lmb:C9I47_2373"/>
<dbReference type="OrthoDB" id="9810065at2"/>
<reference evidence="6 7" key="1">
    <citation type="submission" date="2018-05" db="EMBL/GenBank/DDBJ databases">
        <title>The complete genome of Lysobacter maris HZ9B, a marine bacterium antagonistic against terrestrial plant pathogens.</title>
        <authorList>
            <person name="Zhang X.-Q."/>
        </authorList>
    </citation>
    <scope>NUCLEOTIDE SEQUENCE [LARGE SCALE GENOMIC DNA]</scope>
    <source>
        <strain evidence="6 7">HZ9B</strain>
    </source>
</reference>
<dbReference type="InterPro" id="IPR005119">
    <property type="entry name" value="LysR_subst-bd"/>
</dbReference>
<dbReference type="PANTHER" id="PTHR30537">
    <property type="entry name" value="HTH-TYPE TRANSCRIPTIONAL REGULATOR"/>
    <property type="match status" value="1"/>
</dbReference>
<dbReference type="GO" id="GO:0003700">
    <property type="term" value="F:DNA-binding transcription factor activity"/>
    <property type="evidence" value="ECO:0007669"/>
    <property type="project" value="InterPro"/>
</dbReference>
<evidence type="ECO:0000256" key="3">
    <source>
        <dbReference type="ARBA" id="ARBA00023125"/>
    </source>
</evidence>
<dbReference type="SUPFAM" id="SSF46785">
    <property type="entry name" value="Winged helix' DNA-binding domain"/>
    <property type="match status" value="1"/>
</dbReference>
<dbReference type="FunFam" id="1.10.10.10:FF:000001">
    <property type="entry name" value="LysR family transcriptional regulator"/>
    <property type="match status" value="1"/>
</dbReference>